<gene>
    <name evidence="2" type="ORF">BK716_32165</name>
</gene>
<organism evidence="2 3">
    <name type="scientific">Bacillus thuringiensis subsp. higo</name>
    <dbReference type="NCBI Taxonomy" id="132266"/>
    <lineage>
        <taxon>Bacteria</taxon>
        <taxon>Bacillati</taxon>
        <taxon>Bacillota</taxon>
        <taxon>Bacilli</taxon>
        <taxon>Bacillales</taxon>
        <taxon>Bacillaceae</taxon>
        <taxon>Bacillus</taxon>
        <taxon>Bacillus cereus group</taxon>
    </lineage>
</organism>
<dbReference type="EMBL" id="MOOK01000238">
    <property type="protein sequence ID" value="OUB39504.1"/>
    <property type="molecule type" value="Genomic_DNA"/>
</dbReference>
<sequence>MFFFKRKKRKKAVAQSNIKKNIESTNNDFLIQTKTASVISSSSDYGSYDSSHSNSCSLHSSFDSGSSFDSSSSCD</sequence>
<comment type="caution">
    <text evidence="2">The sequence shown here is derived from an EMBL/GenBank/DDBJ whole genome shotgun (WGS) entry which is preliminary data.</text>
</comment>
<accession>A0A9X6L8B3</accession>
<name>A0A9X6L8B3_BACUH</name>
<feature type="region of interest" description="Disordered" evidence="1">
    <location>
        <begin position="41"/>
        <end position="75"/>
    </location>
</feature>
<reference evidence="2 3" key="1">
    <citation type="submission" date="2016-10" db="EMBL/GenBank/DDBJ databases">
        <title>Comparative genomics of Bacillus thuringiensis reveals a path to pathogens against multiple invertebrate hosts.</title>
        <authorList>
            <person name="Zheng J."/>
            <person name="Gao Q."/>
            <person name="Liu H."/>
            <person name="Peng D."/>
            <person name="Ruan L."/>
            <person name="Sun M."/>
        </authorList>
    </citation>
    <scope>NUCLEOTIDE SEQUENCE [LARGE SCALE GENOMIC DNA]</scope>
    <source>
        <strain evidence="2">BGSC 4AU1</strain>
    </source>
</reference>
<evidence type="ECO:0000313" key="2">
    <source>
        <dbReference type="EMBL" id="OUB39504.1"/>
    </source>
</evidence>
<dbReference type="AlphaFoldDB" id="A0A9X6L8B3"/>
<evidence type="ECO:0000313" key="3">
    <source>
        <dbReference type="Proteomes" id="UP000194816"/>
    </source>
</evidence>
<dbReference type="Proteomes" id="UP000194816">
    <property type="component" value="Unassembled WGS sequence"/>
</dbReference>
<protein>
    <submittedName>
        <fullName evidence="2">Uncharacterized protein</fullName>
    </submittedName>
</protein>
<evidence type="ECO:0000256" key="1">
    <source>
        <dbReference type="SAM" id="MobiDB-lite"/>
    </source>
</evidence>
<proteinExistence type="predicted"/>